<accession>A0A9W9QQG5</accession>
<organism evidence="2 3">
    <name type="scientific">Penicillium brevicompactum</name>
    <dbReference type="NCBI Taxonomy" id="5074"/>
    <lineage>
        <taxon>Eukaryota</taxon>
        <taxon>Fungi</taxon>
        <taxon>Dikarya</taxon>
        <taxon>Ascomycota</taxon>
        <taxon>Pezizomycotina</taxon>
        <taxon>Eurotiomycetes</taxon>
        <taxon>Eurotiomycetidae</taxon>
        <taxon>Eurotiales</taxon>
        <taxon>Aspergillaceae</taxon>
        <taxon>Penicillium</taxon>
    </lineage>
</organism>
<proteinExistence type="predicted"/>
<gene>
    <name evidence="2" type="ORF">N7541_011347</name>
</gene>
<name>A0A9W9QQG5_PENBR</name>
<feature type="region of interest" description="Disordered" evidence="1">
    <location>
        <begin position="1"/>
        <end position="77"/>
    </location>
</feature>
<evidence type="ECO:0000256" key="1">
    <source>
        <dbReference type="SAM" id="MobiDB-lite"/>
    </source>
</evidence>
<protein>
    <submittedName>
        <fullName evidence="2">Uncharacterized protein</fullName>
    </submittedName>
</protein>
<feature type="compositionally biased region" description="Basic and acidic residues" evidence="1">
    <location>
        <begin position="36"/>
        <end position="45"/>
    </location>
</feature>
<feature type="compositionally biased region" description="Low complexity" evidence="1">
    <location>
        <begin position="200"/>
        <end position="235"/>
    </location>
</feature>
<evidence type="ECO:0000313" key="2">
    <source>
        <dbReference type="EMBL" id="KAJ5342223.1"/>
    </source>
</evidence>
<reference evidence="2" key="2">
    <citation type="journal article" date="2023" name="IMA Fungus">
        <title>Comparative genomic study of the Penicillium genus elucidates a diverse pangenome and 15 lateral gene transfer events.</title>
        <authorList>
            <person name="Petersen C."/>
            <person name="Sorensen T."/>
            <person name="Nielsen M.R."/>
            <person name="Sondergaard T.E."/>
            <person name="Sorensen J.L."/>
            <person name="Fitzpatrick D.A."/>
            <person name="Frisvad J.C."/>
            <person name="Nielsen K.L."/>
        </authorList>
    </citation>
    <scope>NUCLEOTIDE SEQUENCE</scope>
    <source>
        <strain evidence="2">IBT 35675</strain>
    </source>
</reference>
<sequence length="244" mass="26723">MDLESESESDGGMQLDEVSMDSSSEGEADPGQNTRLDIDNSHPEGWDIVGHIETPGDTERFSHRAPDPTTTTYNQSGRSNVMQIPTSYEKDTRMRSHLREEKHAALCVLQDKEMLITYALAANETIPQTRRRFMAKYLAPNDPERAEELYAPRFWIPAEGEGGEASLVQGRYREVIGGSGDHGWCKPGYLKRMEGELKGGSRSVSAGSVSGANSPRRASGVRLASGSGRSSGRSSLARDEDDDL</sequence>
<evidence type="ECO:0000313" key="3">
    <source>
        <dbReference type="Proteomes" id="UP001148299"/>
    </source>
</evidence>
<dbReference type="OrthoDB" id="4171340at2759"/>
<reference evidence="2" key="1">
    <citation type="submission" date="2022-12" db="EMBL/GenBank/DDBJ databases">
        <authorList>
            <person name="Petersen C."/>
        </authorList>
    </citation>
    <scope>NUCLEOTIDE SEQUENCE</scope>
    <source>
        <strain evidence="2">IBT 35675</strain>
    </source>
</reference>
<feature type="compositionally biased region" description="Polar residues" evidence="1">
    <location>
        <begin position="20"/>
        <end position="35"/>
    </location>
</feature>
<dbReference type="AlphaFoldDB" id="A0A9W9QQG5"/>
<keyword evidence="3" id="KW-1185">Reference proteome</keyword>
<dbReference type="Proteomes" id="UP001148299">
    <property type="component" value="Unassembled WGS sequence"/>
</dbReference>
<dbReference type="EMBL" id="JAPZBR010000008">
    <property type="protein sequence ID" value="KAJ5342223.1"/>
    <property type="molecule type" value="Genomic_DNA"/>
</dbReference>
<feature type="compositionally biased region" description="Basic and acidic residues" evidence="1">
    <location>
        <begin position="57"/>
        <end position="66"/>
    </location>
</feature>
<comment type="caution">
    <text evidence="2">The sequence shown here is derived from an EMBL/GenBank/DDBJ whole genome shotgun (WGS) entry which is preliminary data.</text>
</comment>
<feature type="region of interest" description="Disordered" evidence="1">
    <location>
        <begin position="199"/>
        <end position="244"/>
    </location>
</feature>
<feature type="compositionally biased region" description="Polar residues" evidence="1">
    <location>
        <begin position="68"/>
        <end position="77"/>
    </location>
</feature>